<dbReference type="InterPro" id="IPR007016">
    <property type="entry name" value="O-antigen_ligase-rel_domated"/>
</dbReference>
<comment type="caution">
    <text evidence="7">The sequence shown here is derived from an EMBL/GenBank/DDBJ whole genome shotgun (WGS) entry which is preliminary data.</text>
</comment>
<feature type="transmembrane region" description="Helical" evidence="5">
    <location>
        <begin position="369"/>
        <end position="388"/>
    </location>
</feature>
<protein>
    <submittedName>
        <fullName evidence="7">O-antigen ligase</fullName>
    </submittedName>
</protein>
<dbReference type="Proteomes" id="UP000238308">
    <property type="component" value="Unassembled WGS sequence"/>
</dbReference>
<dbReference type="EMBL" id="PVTV01000012">
    <property type="protein sequence ID" value="PRY98591.1"/>
    <property type="molecule type" value="Genomic_DNA"/>
</dbReference>
<evidence type="ECO:0000256" key="2">
    <source>
        <dbReference type="ARBA" id="ARBA00022692"/>
    </source>
</evidence>
<dbReference type="AlphaFoldDB" id="A0A2T0XI40"/>
<keyword evidence="3 5" id="KW-1133">Transmembrane helix</keyword>
<keyword evidence="7" id="KW-0436">Ligase</keyword>
<proteinExistence type="predicted"/>
<gene>
    <name evidence="7" type="ORF">BCM14_1424</name>
</gene>
<comment type="subcellular location">
    <subcellularLocation>
        <location evidence="1">Membrane</location>
        <topology evidence="1">Multi-pass membrane protein</topology>
    </subcellularLocation>
</comment>
<evidence type="ECO:0000256" key="5">
    <source>
        <dbReference type="SAM" id="Phobius"/>
    </source>
</evidence>
<reference evidence="7 8" key="1">
    <citation type="submission" date="2018-03" db="EMBL/GenBank/DDBJ databases">
        <title>Genomic Encyclopedia of Type Strains, Phase III (KMG-III): the genomes of soil and plant-associated and newly described type strains.</title>
        <authorList>
            <person name="Whitman W."/>
        </authorList>
    </citation>
    <scope>NUCLEOTIDE SEQUENCE [LARGE SCALE GENOMIC DNA]</scope>
    <source>
        <strain evidence="7 8">MWH-P2sevCIIIb</strain>
    </source>
</reference>
<sequence length="426" mass="47159">MRISIQQINSVLGSALLTAIPVLLLTEIGHASNAWYALVLSSLVMWFTREGGVKATLTGLRPYRALASALAYCLLPTLLFMSLHRTGAGAELERATRLLCGSLFVLGAVLSMKPQWLRQASWGFVFAGLASSAYVFWPAERELGRPLTPEFNSVSYGNLMLLIAVLLMYSTRWTLTPWSRTEKTIKWVTVGITFVAFVFTETRTGWLALPVFGVIWIYLNGWVKRLATMLYVTIGLIAVCTILILCIPKMHQRITEGVNEVSECLTTNSTAFTSTCIRVQLWRSSMDMFVENPILGLGLRKNFQPELQLRVSKGLVSQRVANGWAEPHSDMMMVLATQGVLGGLGLLLVYFAPAFLFARRLSLGRDNNARVAAAMGLAICLGFAVFGLTELMFRGMRTVGFYAVMIGWLMALSDPEFNAEDLRAKV</sequence>
<feature type="transmembrane region" description="Helical" evidence="5">
    <location>
        <begin position="34"/>
        <end position="53"/>
    </location>
</feature>
<dbReference type="GO" id="GO:0016020">
    <property type="term" value="C:membrane"/>
    <property type="evidence" value="ECO:0007669"/>
    <property type="project" value="UniProtKB-SubCell"/>
</dbReference>
<feature type="transmembrane region" description="Helical" evidence="5">
    <location>
        <begin position="187"/>
        <end position="219"/>
    </location>
</feature>
<dbReference type="GO" id="GO:0016874">
    <property type="term" value="F:ligase activity"/>
    <property type="evidence" value="ECO:0007669"/>
    <property type="project" value="UniProtKB-KW"/>
</dbReference>
<feature type="domain" description="O-antigen ligase-related" evidence="6">
    <location>
        <begin position="190"/>
        <end position="346"/>
    </location>
</feature>
<feature type="transmembrane region" description="Helical" evidence="5">
    <location>
        <begin position="157"/>
        <end position="175"/>
    </location>
</feature>
<evidence type="ECO:0000313" key="8">
    <source>
        <dbReference type="Proteomes" id="UP000238308"/>
    </source>
</evidence>
<evidence type="ECO:0000313" key="7">
    <source>
        <dbReference type="EMBL" id="PRY98591.1"/>
    </source>
</evidence>
<feature type="transmembrane region" description="Helical" evidence="5">
    <location>
        <begin position="225"/>
        <end position="247"/>
    </location>
</feature>
<keyword evidence="8" id="KW-1185">Reference proteome</keyword>
<feature type="transmembrane region" description="Helical" evidence="5">
    <location>
        <begin position="65"/>
        <end position="83"/>
    </location>
</feature>
<accession>A0A2T0XI40</accession>
<dbReference type="PANTHER" id="PTHR37422:SF23">
    <property type="entry name" value="TEICHURONIC ACID BIOSYNTHESIS PROTEIN TUAE"/>
    <property type="match status" value="1"/>
</dbReference>
<dbReference type="OrthoDB" id="8576060at2"/>
<dbReference type="RefSeq" id="WP_106227283.1">
    <property type="nucleotide sequence ID" value="NZ_PVTV01000012.1"/>
</dbReference>
<evidence type="ECO:0000259" key="6">
    <source>
        <dbReference type="Pfam" id="PF04932"/>
    </source>
</evidence>
<keyword evidence="4 5" id="KW-0472">Membrane</keyword>
<dbReference type="InterPro" id="IPR051533">
    <property type="entry name" value="WaaL-like"/>
</dbReference>
<evidence type="ECO:0000256" key="3">
    <source>
        <dbReference type="ARBA" id="ARBA00022989"/>
    </source>
</evidence>
<keyword evidence="2 5" id="KW-0812">Transmembrane</keyword>
<dbReference type="PANTHER" id="PTHR37422">
    <property type="entry name" value="TEICHURONIC ACID BIOSYNTHESIS PROTEIN TUAE"/>
    <property type="match status" value="1"/>
</dbReference>
<dbReference type="Pfam" id="PF04932">
    <property type="entry name" value="Wzy_C"/>
    <property type="match status" value="1"/>
</dbReference>
<feature type="transmembrane region" description="Helical" evidence="5">
    <location>
        <begin position="334"/>
        <end position="357"/>
    </location>
</feature>
<feature type="transmembrane region" description="Helical" evidence="5">
    <location>
        <begin position="119"/>
        <end position="137"/>
    </location>
</feature>
<feature type="transmembrane region" description="Helical" evidence="5">
    <location>
        <begin position="95"/>
        <end position="112"/>
    </location>
</feature>
<organism evidence="7 8">
    <name type="scientific">Jezberella montanilacus</name>
    <dbReference type="NCBI Taxonomy" id="323426"/>
    <lineage>
        <taxon>Bacteria</taxon>
        <taxon>Pseudomonadati</taxon>
        <taxon>Pseudomonadota</taxon>
        <taxon>Betaproteobacteria</taxon>
        <taxon>Burkholderiales</taxon>
        <taxon>Alcaligenaceae</taxon>
        <taxon>Jezberella</taxon>
    </lineage>
</organism>
<evidence type="ECO:0000256" key="1">
    <source>
        <dbReference type="ARBA" id="ARBA00004141"/>
    </source>
</evidence>
<evidence type="ECO:0000256" key="4">
    <source>
        <dbReference type="ARBA" id="ARBA00023136"/>
    </source>
</evidence>
<name>A0A2T0XI40_9BURK</name>